<dbReference type="RefSeq" id="WP_261935290.1">
    <property type="nucleotide sequence ID" value="NZ_AP018817.1"/>
</dbReference>
<keyword evidence="2" id="KW-1133">Transmembrane helix</keyword>
<feature type="compositionally biased region" description="Basic and acidic residues" evidence="1">
    <location>
        <begin position="75"/>
        <end position="87"/>
    </location>
</feature>
<organism evidence="3 4">
    <name type="scientific">Sphingomonas bisphenolicum</name>
    <dbReference type="NCBI Taxonomy" id="296544"/>
    <lineage>
        <taxon>Bacteria</taxon>
        <taxon>Pseudomonadati</taxon>
        <taxon>Pseudomonadota</taxon>
        <taxon>Alphaproteobacteria</taxon>
        <taxon>Sphingomonadales</taxon>
        <taxon>Sphingomonadaceae</taxon>
        <taxon>Sphingomonas</taxon>
    </lineage>
</organism>
<evidence type="ECO:0000256" key="1">
    <source>
        <dbReference type="SAM" id="MobiDB-lite"/>
    </source>
</evidence>
<protein>
    <submittedName>
        <fullName evidence="3">Uncharacterized protein</fullName>
    </submittedName>
</protein>
<gene>
    <name evidence="3" type="ORF">SBA_ch1_33960</name>
</gene>
<name>A0ABN5WG01_9SPHN</name>
<feature type="region of interest" description="Disordered" evidence="1">
    <location>
        <begin position="36"/>
        <end position="87"/>
    </location>
</feature>
<dbReference type="EMBL" id="AP018817">
    <property type="protein sequence ID" value="BBF71196.1"/>
    <property type="molecule type" value="Genomic_DNA"/>
</dbReference>
<evidence type="ECO:0000313" key="4">
    <source>
        <dbReference type="Proteomes" id="UP001059971"/>
    </source>
</evidence>
<proteinExistence type="predicted"/>
<keyword evidence="2" id="KW-0472">Membrane</keyword>
<keyword evidence="2" id="KW-0812">Transmembrane</keyword>
<feature type="transmembrane region" description="Helical" evidence="2">
    <location>
        <begin position="6"/>
        <end position="25"/>
    </location>
</feature>
<evidence type="ECO:0000313" key="3">
    <source>
        <dbReference type="EMBL" id="BBF71196.1"/>
    </source>
</evidence>
<keyword evidence="4" id="KW-1185">Reference proteome</keyword>
<evidence type="ECO:0000256" key="2">
    <source>
        <dbReference type="SAM" id="Phobius"/>
    </source>
</evidence>
<feature type="compositionally biased region" description="Basic and acidic residues" evidence="1">
    <location>
        <begin position="36"/>
        <end position="47"/>
    </location>
</feature>
<sequence length="87" mass="10180">MNDIINLGIFFVCLALPFVAMPLLWRRMKRVRNETYQHRKQERRAQPWEESLGSDGEVRLARSGSPNDDLIDLGSKARETRWPIDNP</sequence>
<accession>A0ABN5WG01</accession>
<reference evidence="3" key="1">
    <citation type="submission" date="2018-07" db="EMBL/GenBank/DDBJ databases">
        <title>Complete genome sequence of Sphingomonas bisphenolicum strain AO1, a bisphenol A degradative bacterium isolated from Japanese farm field.</title>
        <authorList>
            <person name="Murakami M."/>
            <person name="Koh M."/>
            <person name="Koba S."/>
            <person name="Matsumura Y."/>
        </authorList>
    </citation>
    <scope>NUCLEOTIDE SEQUENCE</scope>
    <source>
        <strain evidence="3">AO1</strain>
    </source>
</reference>
<dbReference type="Proteomes" id="UP001059971">
    <property type="component" value="Chromosome 1"/>
</dbReference>